<evidence type="ECO:0000313" key="2">
    <source>
        <dbReference type="Proteomes" id="UP000801492"/>
    </source>
</evidence>
<proteinExistence type="predicted"/>
<gene>
    <name evidence="1" type="ORF">ILUMI_26271</name>
</gene>
<comment type="caution">
    <text evidence="1">The sequence shown here is derived from an EMBL/GenBank/DDBJ whole genome shotgun (WGS) entry which is preliminary data.</text>
</comment>
<keyword evidence="2" id="KW-1185">Reference proteome</keyword>
<dbReference type="Proteomes" id="UP000801492">
    <property type="component" value="Unassembled WGS sequence"/>
</dbReference>
<evidence type="ECO:0000313" key="1">
    <source>
        <dbReference type="EMBL" id="KAF2879902.1"/>
    </source>
</evidence>
<reference evidence="1" key="1">
    <citation type="submission" date="2019-08" db="EMBL/GenBank/DDBJ databases">
        <title>The genome of the North American firefly Photinus pyralis.</title>
        <authorList>
            <consortium name="Photinus pyralis genome working group"/>
            <person name="Fallon T.R."/>
            <person name="Sander Lower S.E."/>
            <person name="Weng J.-K."/>
        </authorList>
    </citation>
    <scope>NUCLEOTIDE SEQUENCE</scope>
    <source>
        <strain evidence="1">TRF0915ILg1</strain>
        <tissue evidence="1">Whole body</tissue>
    </source>
</reference>
<sequence length="85" mass="9772">MGCLQKLRDQMSLIEEEMLYPLYNDDLEFEEASDEESVDNIPEDELVDDEVLAGDNEEAEHATKMSTVVPYYVDKHEMLGPDGRM</sequence>
<accession>A0A8K0C6U0</accession>
<dbReference type="AlphaFoldDB" id="A0A8K0C6U0"/>
<name>A0A8K0C6U0_IGNLU</name>
<protein>
    <submittedName>
        <fullName evidence="1">Uncharacterized protein</fullName>
    </submittedName>
</protein>
<dbReference type="EMBL" id="VTPC01091056">
    <property type="protein sequence ID" value="KAF2879902.1"/>
    <property type="molecule type" value="Genomic_DNA"/>
</dbReference>
<organism evidence="1 2">
    <name type="scientific">Ignelater luminosus</name>
    <name type="common">Cucubano</name>
    <name type="synonym">Pyrophorus luminosus</name>
    <dbReference type="NCBI Taxonomy" id="2038154"/>
    <lineage>
        <taxon>Eukaryota</taxon>
        <taxon>Metazoa</taxon>
        <taxon>Ecdysozoa</taxon>
        <taxon>Arthropoda</taxon>
        <taxon>Hexapoda</taxon>
        <taxon>Insecta</taxon>
        <taxon>Pterygota</taxon>
        <taxon>Neoptera</taxon>
        <taxon>Endopterygota</taxon>
        <taxon>Coleoptera</taxon>
        <taxon>Polyphaga</taxon>
        <taxon>Elateriformia</taxon>
        <taxon>Elateroidea</taxon>
        <taxon>Elateridae</taxon>
        <taxon>Agrypninae</taxon>
        <taxon>Pyrophorini</taxon>
        <taxon>Ignelater</taxon>
    </lineage>
</organism>